<dbReference type="OrthoDB" id="3387628at2"/>
<name>A0A4Z0H532_9ACTN</name>
<sequence length="107" mass="12306">MSFYDHHNDGVIHVEYNSVQMAADDMRNQTKAIQNTVIALNEELDSLRTAWQGMDAATYQEKQNAWNAASDALATILDNHSRLLEEIVQIYRQHENRSASEWSQIKV</sequence>
<evidence type="ECO:0000313" key="3">
    <source>
        <dbReference type="Proteomes" id="UP000297948"/>
    </source>
</evidence>
<evidence type="ECO:0000256" key="1">
    <source>
        <dbReference type="RuleBase" id="RU362001"/>
    </source>
</evidence>
<dbReference type="EMBL" id="SRID01000185">
    <property type="protein sequence ID" value="TGB05605.1"/>
    <property type="molecule type" value="Genomic_DNA"/>
</dbReference>
<dbReference type="NCBIfam" id="TIGR03930">
    <property type="entry name" value="WXG100_ESAT6"/>
    <property type="match status" value="1"/>
</dbReference>
<reference evidence="2 3" key="1">
    <citation type="submission" date="2019-03" db="EMBL/GenBank/DDBJ databases">
        <authorList>
            <person name="Gonzalez-Pimentel J.L."/>
        </authorList>
    </citation>
    <scope>NUCLEOTIDE SEQUENCE [LARGE SCALE GENOMIC DNA]</scope>
    <source>
        <strain evidence="2 3">JCM 31289</strain>
    </source>
</reference>
<keyword evidence="3" id="KW-1185">Reference proteome</keyword>
<gene>
    <name evidence="2" type="ORF">E4099_19235</name>
</gene>
<dbReference type="InterPro" id="IPR010310">
    <property type="entry name" value="T7SS_ESAT-6-like"/>
</dbReference>
<evidence type="ECO:0000313" key="2">
    <source>
        <dbReference type="EMBL" id="TGB05605.1"/>
    </source>
</evidence>
<comment type="similarity">
    <text evidence="1">Belongs to the WXG100 family.</text>
</comment>
<dbReference type="Gene3D" id="1.10.287.1060">
    <property type="entry name" value="ESAT-6-like"/>
    <property type="match status" value="1"/>
</dbReference>
<protein>
    <recommendedName>
        <fullName evidence="1">ESAT-6-like protein</fullName>
    </recommendedName>
</protein>
<dbReference type="AlphaFoldDB" id="A0A4Z0H532"/>
<dbReference type="InterPro" id="IPR036689">
    <property type="entry name" value="ESAT-6-like_sf"/>
</dbReference>
<comment type="caution">
    <text evidence="2">The sequence shown here is derived from an EMBL/GenBank/DDBJ whole genome shotgun (WGS) entry which is preliminary data.</text>
</comment>
<accession>A0A4Z0H532</accession>
<dbReference type="RefSeq" id="WP_135340335.1">
    <property type="nucleotide sequence ID" value="NZ_JBHLTX010000001.1"/>
</dbReference>
<dbReference type="Pfam" id="PF06013">
    <property type="entry name" value="WXG100"/>
    <property type="match status" value="1"/>
</dbReference>
<dbReference type="Proteomes" id="UP000297948">
    <property type="component" value="Unassembled WGS sequence"/>
</dbReference>
<organism evidence="2 3">
    <name type="scientific">Streptomyces palmae</name>
    <dbReference type="NCBI Taxonomy" id="1701085"/>
    <lineage>
        <taxon>Bacteria</taxon>
        <taxon>Bacillati</taxon>
        <taxon>Actinomycetota</taxon>
        <taxon>Actinomycetes</taxon>
        <taxon>Kitasatosporales</taxon>
        <taxon>Streptomycetaceae</taxon>
        <taxon>Streptomyces</taxon>
    </lineage>
</organism>
<dbReference type="SUPFAM" id="SSF140453">
    <property type="entry name" value="EsxAB dimer-like"/>
    <property type="match status" value="1"/>
</dbReference>
<proteinExistence type="inferred from homology"/>